<dbReference type="EC" id="3.-.-.-" evidence="5"/>
<dbReference type="PANTHER" id="PTHR43434">
    <property type="entry name" value="PHOSPHOGLYCOLATE PHOSPHATASE"/>
    <property type="match status" value="1"/>
</dbReference>
<keyword evidence="6" id="KW-1185">Reference proteome</keyword>
<organism evidence="5 6">
    <name type="scientific">Gilvimarinus japonicus</name>
    <dbReference type="NCBI Taxonomy" id="1796469"/>
    <lineage>
        <taxon>Bacteria</taxon>
        <taxon>Pseudomonadati</taxon>
        <taxon>Pseudomonadota</taxon>
        <taxon>Gammaproteobacteria</taxon>
        <taxon>Cellvibrionales</taxon>
        <taxon>Cellvibrionaceae</taxon>
        <taxon>Gilvimarinus</taxon>
    </lineage>
</organism>
<accession>A0ABV7HR69</accession>
<dbReference type="Gene3D" id="1.10.150.240">
    <property type="entry name" value="Putative phosphatase, domain 2"/>
    <property type="match status" value="1"/>
</dbReference>
<keyword evidence="2 5" id="KW-0378">Hydrolase</keyword>
<proteinExistence type="predicted"/>
<dbReference type="PANTHER" id="PTHR43434:SF23">
    <property type="entry name" value="PHOSPHOGLYCOLATE PHOSPHATASE"/>
    <property type="match status" value="1"/>
</dbReference>
<dbReference type="NCBIfam" id="TIGR01549">
    <property type="entry name" value="HAD-SF-IA-v1"/>
    <property type="match status" value="1"/>
</dbReference>
<gene>
    <name evidence="5" type="ORF">ACFOEB_07750</name>
</gene>
<sequence length="235" mass="26224">MSPNPLPIRAVVFDLDGTLLDTAGDFIVVLNQLRREHQLPELTDEAIRRTVSNGARALIELGFNVTESDPEFAPLRSRLLELYMQHIAVYTQPFSGIIELLHDIKRCGLGWGIATNKPELYTQALLDKLALKPAPEVVICPDNITHRKPDPESLLFAARHFECEPSQIIYLGDHIRDIDCGRHAGAITIGCGYGYIDEGDDPKNWQADYLVNHSLELAPLIARLIQARQTAEQPA</sequence>
<dbReference type="InterPro" id="IPR023214">
    <property type="entry name" value="HAD_sf"/>
</dbReference>
<keyword evidence="4" id="KW-0119">Carbohydrate metabolism</keyword>
<dbReference type="PRINTS" id="PR00413">
    <property type="entry name" value="HADHALOGNASE"/>
</dbReference>
<dbReference type="InterPro" id="IPR041492">
    <property type="entry name" value="HAD_2"/>
</dbReference>
<dbReference type="InterPro" id="IPR006439">
    <property type="entry name" value="HAD-SF_hydro_IA"/>
</dbReference>
<evidence type="ECO:0000256" key="4">
    <source>
        <dbReference type="ARBA" id="ARBA00023277"/>
    </source>
</evidence>
<dbReference type="SFLD" id="SFLDS00003">
    <property type="entry name" value="Haloacid_Dehalogenase"/>
    <property type="match status" value="1"/>
</dbReference>
<protein>
    <submittedName>
        <fullName evidence="5">HAD family hydrolase</fullName>
        <ecNumber evidence="5">3.-.-.-</ecNumber>
    </submittedName>
</protein>
<dbReference type="Pfam" id="PF13419">
    <property type="entry name" value="HAD_2"/>
    <property type="match status" value="1"/>
</dbReference>
<dbReference type="EMBL" id="JBHRTL010000006">
    <property type="protein sequence ID" value="MFC3155091.1"/>
    <property type="molecule type" value="Genomic_DNA"/>
</dbReference>
<dbReference type="InterPro" id="IPR023198">
    <property type="entry name" value="PGP-like_dom2"/>
</dbReference>
<keyword evidence="1" id="KW-0479">Metal-binding</keyword>
<comment type="caution">
    <text evidence="5">The sequence shown here is derived from an EMBL/GenBank/DDBJ whole genome shotgun (WGS) entry which is preliminary data.</text>
</comment>
<evidence type="ECO:0000256" key="2">
    <source>
        <dbReference type="ARBA" id="ARBA00022801"/>
    </source>
</evidence>
<dbReference type="GO" id="GO:0016787">
    <property type="term" value="F:hydrolase activity"/>
    <property type="evidence" value="ECO:0007669"/>
    <property type="project" value="UniProtKB-KW"/>
</dbReference>
<dbReference type="RefSeq" id="WP_382415646.1">
    <property type="nucleotide sequence ID" value="NZ_AP031500.1"/>
</dbReference>
<keyword evidence="3" id="KW-0460">Magnesium</keyword>
<reference evidence="6" key="1">
    <citation type="journal article" date="2019" name="Int. J. Syst. Evol. Microbiol.">
        <title>The Global Catalogue of Microorganisms (GCM) 10K type strain sequencing project: providing services to taxonomists for standard genome sequencing and annotation.</title>
        <authorList>
            <consortium name="The Broad Institute Genomics Platform"/>
            <consortium name="The Broad Institute Genome Sequencing Center for Infectious Disease"/>
            <person name="Wu L."/>
            <person name="Ma J."/>
        </authorList>
    </citation>
    <scope>NUCLEOTIDE SEQUENCE [LARGE SCALE GENOMIC DNA]</scope>
    <source>
        <strain evidence="6">KCTC 52141</strain>
    </source>
</reference>
<evidence type="ECO:0000256" key="1">
    <source>
        <dbReference type="ARBA" id="ARBA00022723"/>
    </source>
</evidence>
<dbReference type="Proteomes" id="UP001595548">
    <property type="component" value="Unassembled WGS sequence"/>
</dbReference>
<evidence type="ECO:0000256" key="3">
    <source>
        <dbReference type="ARBA" id="ARBA00022842"/>
    </source>
</evidence>
<dbReference type="InterPro" id="IPR050155">
    <property type="entry name" value="HAD-like_hydrolase_sf"/>
</dbReference>
<dbReference type="SUPFAM" id="SSF56784">
    <property type="entry name" value="HAD-like"/>
    <property type="match status" value="1"/>
</dbReference>
<dbReference type="InterPro" id="IPR036412">
    <property type="entry name" value="HAD-like_sf"/>
</dbReference>
<name>A0ABV7HR69_9GAMM</name>
<dbReference type="SFLD" id="SFLDG01129">
    <property type="entry name" value="C1.5:_HAD__Beta-PGM__Phosphata"/>
    <property type="match status" value="1"/>
</dbReference>
<dbReference type="Gene3D" id="3.40.50.1000">
    <property type="entry name" value="HAD superfamily/HAD-like"/>
    <property type="match status" value="1"/>
</dbReference>
<evidence type="ECO:0000313" key="5">
    <source>
        <dbReference type="EMBL" id="MFC3155091.1"/>
    </source>
</evidence>
<evidence type="ECO:0000313" key="6">
    <source>
        <dbReference type="Proteomes" id="UP001595548"/>
    </source>
</evidence>